<keyword evidence="2" id="KW-0812">Transmembrane</keyword>
<dbReference type="SMART" id="SM00271">
    <property type="entry name" value="DnaJ"/>
    <property type="match status" value="1"/>
</dbReference>
<dbReference type="PANTHER" id="PTHR43628:SF1">
    <property type="entry name" value="CHITIN SYNTHASE REGULATORY FACTOR 2-RELATED"/>
    <property type="match status" value="1"/>
</dbReference>
<dbReference type="EMBL" id="PTIY01000005">
    <property type="protein sequence ID" value="PPK71989.1"/>
    <property type="molecule type" value="Genomic_DNA"/>
</dbReference>
<dbReference type="Gene3D" id="1.10.287.110">
    <property type="entry name" value="DnaJ domain"/>
    <property type="match status" value="1"/>
</dbReference>
<dbReference type="InterPro" id="IPR052945">
    <property type="entry name" value="Mitotic_Regulator"/>
</dbReference>
<sequence length="363" mass="40037">MAKFKTHYDNLNVSRNAPASVIKAAYKALCQKYHPDKFSGGHDEAVRIMKTINAAYAVLSDTGKRAEHDQWIDRQEREHATSEAHRIMEIITKNYVAPSATVKNESPAAYRITINKFWNKICDGGKKLRFISSRLSKKINGFFWLAAAACIVFAAIMLYMPDLKTTSVAPVNQDVAKILRKAELLVKQGRTAKALPLYLQLAEQGNVDAQFHAGLIYANGQGVTKDDKLAAGWLDKAAKQGHREAQTKLGFMYATGKGVEQNYSSAIYWCYKAAEQGDVIAQYNLGLMYAKGQGVAKDNNIAASWYSKAAAQGDARAQYYLADMYAKGEGVAKDDEQAVVLYRKAAEQGSAEAIAALKQLEDK</sequence>
<evidence type="ECO:0000313" key="4">
    <source>
        <dbReference type="EMBL" id="PPK71989.1"/>
    </source>
</evidence>
<keyword evidence="2" id="KW-1133">Transmembrane helix</keyword>
<dbReference type="RefSeq" id="WP_104423375.1">
    <property type="nucleotide sequence ID" value="NZ_PTIY01000005.1"/>
</dbReference>
<dbReference type="InterPro" id="IPR001623">
    <property type="entry name" value="DnaJ_domain"/>
</dbReference>
<dbReference type="PRINTS" id="PR00625">
    <property type="entry name" value="JDOMAIN"/>
</dbReference>
<dbReference type="PANTHER" id="PTHR43628">
    <property type="entry name" value="ACTIVATOR OF C KINASE PROTEIN 1-RELATED"/>
    <property type="match status" value="1"/>
</dbReference>
<dbReference type="CDD" id="cd06257">
    <property type="entry name" value="DnaJ"/>
    <property type="match status" value="1"/>
</dbReference>
<dbReference type="InterPro" id="IPR006597">
    <property type="entry name" value="Sel1-like"/>
</dbReference>
<feature type="domain" description="J" evidence="3">
    <location>
        <begin position="6"/>
        <end position="72"/>
    </location>
</feature>
<evidence type="ECO:0000259" key="3">
    <source>
        <dbReference type="PROSITE" id="PS50076"/>
    </source>
</evidence>
<evidence type="ECO:0000256" key="1">
    <source>
        <dbReference type="ARBA" id="ARBA00023186"/>
    </source>
</evidence>
<proteinExistence type="predicted"/>
<dbReference type="OrthoDB" id="9779889at2"/>
<keyword evidence="1" id="KW-0143">Chaperone</keyword>
<comment type="caution">
    <text evidence="4">The sequence shown here is derived from an EMBL/GenBank/DDBJ whole genome shotgun (WGS) entry which is preliminary data.</text>
</comment>
<dbReference type="PROSITE" id="PS50076">
    <property type="entry name" value="DNAJ_2"/>
    <property type="match status" value="1"/>
</dbReference>
<dbReference type="SUPFAM" id="SSF81901">
    <property type="entry name" value="HCP-like"/>
    <property type="match status" value="1"/>
</dbReference>
<dbReference type="Gene3D" id="1.25.40.10">
    <property type="entry name" value="Tetratricopeptide repeat domain"/>
    <property type="match status" value="1"/>
</dbReference>
<dbReference type="InterPro" id="IPR036869">
    <property type="entry name" value="J_dom_sf"/>
</dbReference>
<organism evidence="4 5">
    <name type="scientific">Methylobacter tundripaludum</name>
    <dbReference type="NCBI Taxonomy" id="173365"/>
    <lineage>
        <taxon>Bacteria</taxon>
        <taxon>Pseudomonadati</taxon>
        <taxon>Pseudomonadota</taxon>
        <taxon>Gammaproteobacteria</taxon>
        <taxon>Methylococcales</taxon>
        <taxon>Methylococcaceae</taxon>
        <taxon>Methylobacter</taxon>
    </lineage>
</organism>
<dbReference type="AlphaFoldDB" id="A0A2S6H3C0"/>
<name>A0A2S6H3C0_9GAMM</name>
<dbReference type="Proteomes" id="UP000238071">
    <property type="component" value="Unassembled WGS sequence"/>
</dbReference>
<accession>A0A2S6H3C0</accession>
<keyword evidence="2" id="KW-0472">Membrane</keyword>
<dbReference type="Pfam" id="PF08238">
    <property type="entry name" value="Sel1"/>
    <property type="match status" value="4"/>
</dbReference>
<keyword evidence="5" id="KW-1185">Reference proteome</keyword>
<gene>
    <name evidence="4" type="ORF">B0F88_105101</name>
</gene>
<reference evidence="4 5" key="1">
    <citation type="submission" date="2018-02" db="EMBL/GenBank/DDBJ databases">
        <title>Subsurface microbial communities from deep shales in Ohio and West Virginia, USA.</title>
        <authorList>
            <person name="Wrighton K."/>
        </authorList>
    </citation>
    <scope>NUCLEOTIDE SEQUENCE [LARGE SCALE GENOMIC DNA]</scope>
    <source>
        <strain evidence="4 5">OWC-G53F</strain>
    </source>
</reference>
<dbReference type="Pfam" id="PF00226">
    <property type="entry name" value="DnaJ"/>
    <property type="match status" value="1"/>
</dbReference>
<protein>
    <submittedName>
        <fullName evidence="4">TPR repeat protein</fullName>
    </submittedName>
</protein>
<evidence type="ECO:0000313" key="5">
    <source>
        <dbReference type="Proteomes" id="UP000238071"/>
    </source>
</evidence>
<dbReference type="SMART" id="SM00671">
    <property type="entry name" value="SEL1"/>
    <property type="match status" value="4"/>
</dbReference>
<dbReference type="InterPro" id="IPR011990">
    <property type="entry name" value="TPR-like_helical_dom_sf"/>
</dbReference>
<evidence type="ECO:0000256" key="2">
    <source>
        <dbReference type="SAM" id="Phobius"/>
    </source>
</evidence>
<dbReference type="SUPFAM" id="SSF46565">
    <property type="entry name" value="Chaperone J-domain"/>
    <property type="match status" value="1"/>
</dbReference>
<feature type="transmembrane region" description="Helical" evidence="2">
    <location>
        <begin position="139"/>
        <end position="160"/>
    </location>
</feature>